<evidence type="ECO:0000313" key="1">
    <source>
        <dbReference type="EMBL" id="KAJ4952607.1"/>
    </source>
</evidence>
<evidence type="ECO:0000313" key="2">
    <source>
        <dbReference type="Proteomes" id="UP001141806"/>
    </source>
</evidence>
<organism evidence="1 2">
    <name type="scientific">Protea cynaroides</name>
    <dbReference type="NCBI Taxonomy" id="273540"/>
    <lineage>
        <taxon>Eukaryota</taxon>
        <taxon>Viridiplantae</taxon>
        <taxon>Streptophyta</taxon>
        <taxon>Embryophyta</taxon>
        <taxon>Tracheophyta</taxon>
        <taxon>Spermatophyta</taxon>
        <taxon>Magnoliopsida</taxon>
        <taxon>Proteales</taxon>
        <taxon>Proteaceae</taxon>
        <taxon>Protea</taxon>
    </lineage>
</organism>
<sequence>MFRARNPNIRVMESFTEINRFVPISHPLDEHLQIGVLGSVDSSTLVPPYPTNSNPNSLINPTAYSPSSSPLADLTVPLRPYPISHLVSSSEPTTSNTIAIPAISSVVFDPFRCEVPDKLGTLPCSETPGSHGFPPIEFNCPRCHQLFELNHLPGPTFVVGSDLIELSLFFCPNR</sequence>
<gene>
    <name evidence="1" type="ORF">NE237_029439</name>
</gene>
<keyword evidence="2" id="KW-1185">Reference proteome</keyword>
<name>A0A9Q0JV33_9MAGN</name>
<protein>
    <submittedName>
        <fullName evidence="1">Uncharacterized protein</fullName>
    </submittedName>
</protein>
<comment type="caution">
    <text evidence="1">The sequence shown here is derived from an EMBL/GenBank/DDBJ whole genome shotgun (WGS) entry which is preliminary data.</text>
</comment>
<dbReference type="EMBL" id="JAMYWD010000012">
    <property type="protein sequence ID" value="KAJ4952607.1"/>
    <property type="molecule type" value="Genomic_DNA"/>
</dbReference>
<reference evidence="1" key="1">
    <citation type="journal article" date="2023" name="Plant J.">
        <title>The genome of the king protea, Protea cynaroides.</title>
        <authorList>
            <person name="Chang J."/>
            <person name="Duong T.A."/>
            <person name="Schoeman C."/>
            <person name="Ma X."/>
            <person name="Roodt D."/>
            <person name="Barker N."/>
            <person name="Li Z."/>
            <person name="Van de Peer Y."/>
            <person name="Mizrachi E."/>
        </authorList>
    </citation>
    <scope>NUCLEOTIDE SEQUENCE</scope>
    <source>
        <tissue evidence="1">Young leaves</tissue>
    </source>
</reference>
<proteinExistence type="predicted"/>
<dbReference type="Proteomes" id="UP001141806">
    <property type="component" value="Unassembled WGS sequence"/>
</dbReference>
<dbReference type="AlphaFoldDB" id="A0A9Q0JV33"/>
<accession>A0A9Q0JV33</accession>